<evidence type="ECO:0000313" key="1">
    <source>
        <dbReference type="EMBL" id="MDR6300139.1"/>
    </source>
</evidence>
<protein>
    <submittedName>
        <fullName evidence="1">Uncharacterized protein</fullName>
    </submittedName>
</protein>
<accession>A0ABU1K3E7</accession>
<organism evidence="1 2">
    <name type="scientific">Mesonia maritima</name>
    <dbReference type="NCBI Taxonomy" id="1793873"/>
    <lineage>
        <taxon>Bacteria</taxon>
        <taxon>Pseudomonadati</taxon>
        <taxon>Bacteroidota</taxon>
        <taxon>Flavobacteriia</taxon>
        <taxon>Flavobacteriales</taxon>
        <taxon>Flavobacteriaceae</taxon>
        <taxon>Mesonia</taxon>
    </lineage>
</organism>
<comment type="caution">
    <text evidence="1">The sequence shown here is derived from an EMBL/GenBank/DDBJ whole genome shotgun (WGS) entry which is preliminary data.</text>
</comment>
<sequence length="52" mass="6020">MKKTIFLLIALFVTFNVIGQRLTNKKNTQEVNYSESTPIKVVYKDSVKNGYH</sequence>
<dbReference type="EMBL" id="JAVDQA010000001">
    <property type="protein sequence ID" value="MDR6300139.1"/>
    <property type="molecule type" value="Genomic_DNA"/>
</dbReference>
<evidence type="ECO:0000313" key="2">
    <source>
        <dbReference type="Proteomes" id="UP001257659"/>
    </source>
</evidence>
<proteinExistence type="predicted"/>
<gene>
    <name evidence="1" type="ORF">GGR31_000755</name>
</gene>
<keyword evidence="2" id="KW-1185">Reference proteome</keyword>
<dbReference type="Proteomes" id="UP001257659">
    <property type="component" value="Unassembled WGS sequence"/>
</dbReference>
<name>A0ABU1K3E7_9FLAO</name>
<reference evidence="1 2" key="1">
    <citation type="submission" date="2023-07" db="EMBL/GenBank/DDBJ databases">
        <title>Genomic Encyclopedia of Type Strains, Phase IV (KMG-IV): sequencing the most valuable type-strain genomes for metagenomic binning, comparative biology and taxonomic classification.</title>
        <authorList>
            <person name="Goeker M."/>
        </authorList>
    </citation>
    <scope>NUCLEOTIDE SEQUENCE [LARGE SCALE GENOMIC DNA]</scope>
    <source>
        <strain evidence="1 2">DSM 102814</strain>
    </source>
</reference>